<comment type="similarity">
    <text evidence="7">Belongs to the cell wall mannoprotein 1 family.</text>
</comment>
<evidence type="ECO:0000256" key="7">
    <source>
        <dbReference type="ARBA" id="ARBA00060953"/>
    </source>
</evidence>
<dbReference type="FunFam" id="1.20.1280.140:FF:000001">
    <property type="entry name" value="Cell wall serine-threonine-rich galactomannoprotein Mp1"/>
    <property type="match status" value="1"/>
</dbReference>
<evidence type="ECO:0000256" key="3">
    <source>
        <dbReference type="ARBA" id="ARBA00022525"/>
    </source>
</evidence>
<organism evidence="10 11">
    <name type="scientific">Aspergillus ibericus CBS 121593</name>
    <dbReference type="NCBI Taxonomy" id="1448316"/>
    <lineage>
        <taxon>Eukaryota</taxon>
        <taxon>Fungi</taxon>
        <taxon>Dikarya</taxon>
        <taxon>Ascomycota</taxon>
        <taxon>Pezizomycotina</taxon>
        <taxon>Eurotiomycetes</taxon>
        <taxon>Eurotiomycetidae</taxon>
        <taxon>Eurotiales</taxon>
        <taxon>Aspergillaceae</taxon>
        <taxon>Aspergillus</taxon>
        <taxon>Aspergillus subgen. Circumdati</taxon>
    </lineage>
</organism>
<reference evidence="10 11" key="1">
    <citation type="submission" date="2018-02" db="EMBL/GenBank/DDBJ databases">
        <title>The genomes of Aspergillus section Nigri reveals drivers in fungal speciation.</title>
        <authorList>
            <consortium name="DOE Joint Genome Institute"/>
            <person name="Vesth T.C."/>
            <person name="Nybo J."/>
            <person name="Theobald S."/>
            <person name="Brandl J."/>
            <person name="Frisvad J.C."/>
            <person name="Nielsen K.F."/>
            <person name="Lyhne E.K."/>
            <person name="Kogle M.E."/>
            <person name="Kuo A."/>
            <person name="Riley R."/>
            <person name="Clum A."/>
            <person name="Nolan M."/>
            <person name="Lipzen A."/>
            <person name="Salamov A."/>
            <person name="Henrissat B."/>
            <person name="Wiebenga A."/>
            <person name="De vries R.P."/>
            <person name="Grigoriev I.V."/>
            <person name="Mortensen U.H."/>
            <person name="Andersen M.R."/>
            <person name="Baker S.E."/>
        </authorList>
    </citation>
    <scope>NUCLEOTIDE SEQUENCE [LARGE SCALE GENOMIC DNA]</scope>
    <source>
        <strain evidence="10 11">CBS 121593</strain>
    </source>
</reference>
<dbReference type="STRING" id="1448316.A0A395GN69"/>
<dbReference type="VEuPathDB" id="FungiDB:BO80DRAFT_505042"/>
<evidence type="ECO:0000256" key="2">
    <source>
        <dbReference type="ARBA" id="ARBA00022512"/>
    </source>
</evidence>
<dbReference type="Pfam" id="PF12296">
    <property type="entry name" value="HsbA"/>
    <property type="match status" value="1"/>
</dbReference>
<evidence type="ECO:0000256" key="1">
    <source>
        <dbReference type="ARBA" id="ARBA00004191"/>
    </source>
</evidence>
<proteinExistence type="inferred from homology"/>
<dbReference type="RefSeq" id="XP_025571257.1">
    <property type="nucleotide sequence ID" value="XM_025724457.1"/>
</dbReference>
<dbReference type="InterPro" id="IPR021054">
    <property type="entry name" value="Cell_wall_mannoprotein_1"/>
</dbReference>
<protein>
    <recommendedName>
        <fullName evidence="8">Cell wall mannoprotein 1</fullName>
    </recommendedName>
</protein>
<feature type="region of interest" description="Disordered" evidence="9">
    <location>
        <begin position="114"/>
        <end position="134"/>
    </location>
</feature>
<evidence type="ECO:0000256" key="5">
    <source>
        <dbReference type="ARBA" id="ARBA00023121"/>
    </source>
</evidence>
<gene>
    <name evidence="10" type="ORF">BO80DRAFT_505042</name>
</gene>
<accession>A0A395GN69</accession>
<keyword evidence="11" id="KW-1185">Reference proteome</keyword>
<dbReference type="GO" id="GO:0008289">
    <property type="term" value="F:lipid binding"/>
    <property type="evidence" value="ECO:0007669"/>
    <property type="project" value="UniProtKB-KW"/>
</dbReference>
<evidence type="ECO:0000256" key="8">
    <source>
        <dbReference type="ARBA" id="ARBA00071527"/>
    </source>
</evidence>
<dbReference type="PANTHER" id="PTHR38123:SF6">
    <property type="entry name" value="CELL WALL SERINE-THREONINE-RICH GALACTOMANNOPROTEIN MP1 (AFU_ORTHOLOGUE AFUA_4G03240)"/>
    <property type="match status" value="1"/>
</dbReference>
<dbReference type="GO" id="GO:0009277">
    <property type="term" value="C:fungal-type cell wall"/>
    <property type="evidence" value="ECO:0007669"/>
    <property type="project" value="UniProtKB-ARBA"/>
</dbReference>
<evidence type="ECO:0000256" key="4">
    <source>
        <dbReference type="ARBA" id="ARBA00022729"/>
    </source>
</evidence>
<evidence type="ECO:0000256" key="6">
    <source>
        <dbReference type="ARBA" id="ARBA00056563"/>
    </source>
</evidence>
<name>A0A395GN69_9EURO</name>
<dbReference type="Gene3D" id="6.10.140.790">
    <property type="match status" value="1"/>
</dbReference>
<dbReference type="EMBL" id="KZ824468">
    <property type="protein sequence ID" value="RAK96929.1"/>
    <property type="molecule type" value="Genomic_DNA"/>
</dbReference>
<dbReference type="OrthoDB" id="2422134at2759"/>
<dbReference type="GO" id="GO:0005576">
    <property type="term" value="C:extracellular region"/>
    <property type="evidence" value="ECO:0007669"/>
    <property type="project" value="TreeGrafter"/>
</dbReference>
<dbReference type="Gene3D" id="1.20.1280.140">
    <property type="match status" value="1"/>
</dbReference>
<keyword evidence="3" id="KW-0964">Secreted</keyword>
<evidence type="ECO:0000313" key="10">
    <source>
        <dbReference type="EMBL" id="RAK96929.1"/>
    </source>
</evidence>
<dbReference type="GeneID" id="37229322"/>
<sequence length="522" mass="52988">MAGHGPRASVHQQQRSAHARYGTGWLAQFSKEIAPLISVAIPTPAGEGVASIGLDGKRTGPARWGRAIAEVLPDWAESGAVSLRFHLRPTAPVVVVPVNRPADGDNLGNLARRARMMPGSPQGSDHTERGKRASALQSKALAQNQHPNDDLRSRFQARTNSFSFMGVNILVRGPTDPRIAGKPSPGPQFVLGHRIPAIGSSTAIQSEFIRASLSLKHSFGLSSPLSILALNIYSFTVVYVAKMKFTAALFTMLATSVMATPAIVERDASAITDVLSQIQTQVQALDSAINAYSGGDPSKVESASTSLVSDINSGVTTVNKASELSATDALTITGPVQDVTKEVQTTISDLIAKKSQFVAAGSGGTVYSQLEKQYTASKNLADAITSKVPSSLSSIASSLASGITDAIQKGVDAYKDAANSSPASSSEASSATSAATSATSAASAATSATEATTESSSAAASTSSSPVIPAPATSAAATPSGSASASASASATPSLFTGAAPADRCNFVLGGAVAAAAMAMAA</sequence>
<comment type="function">
    <text evidence="6">Constitutive protein of the cell wall. Antigen target of host humoral immune response.</text>
</comment>
<feature type="region of interest" description="Disordered" evidence="9">
    <location>
        <begin position="452"/>
        <end position="483"/>
    </location>
</feature>
<dbReference type="AlphaFoldDB" id="A0A395GN69"/>
<keyword evidence="2" id="KW-0134">Cell wall</keyword>
<comment type="subcellular location">
    <subcellularLocation>
        <location evidence="1">Secreted</location>
        <location evidence="1">Cell wall</location>
    </subcellularLocation>
</comment>
<dbReference type="PANTHER" id="PTHR38123">
    <property type="entry name" value="CELL WALL SERINE-THREONINE-RICH GALACTOMANNOPROTEIN MP1 (AFU_ORTHOLOGUE AFUA_4G03240)"/>
    <property type="match status" value="1"/>
</dbReference>
<keyword evidence="4" id="KW-0732">Signal</keyword>
<dbReference type="Proteomes" id="UP000249402">
    <property type="component" value="Unassembled WGS sequence"/>
</dbReference>
<keyword evidence="5" id="KW-0446">Lipid-binding</keyword>
<evidence type="ECO:0000256" key="9">
    <source>
        <dbReference type="SAM" id="MobiDB-lite"/>
    </source>
</evidence>
<evidence type="ECO:0000313" key="11">
    <source>
        <dbReference type="Proteomes" id="UP000249402"/>
    </source>
</evidence>